<evidence type="ECO:0000256" key="1">
    <source>
        <dbReference type="SAM" id="MobiDB-lite"/>
    </source>
</evidence>
<dbReference type="AlphaFoldDB" id="A0A1M7YF41"/>
<feature type="compositionally biased region" description="Polar residues" evidence="1">
    <location>
        <begin position="16"/>
        <end position="28"/>
    </location>
</feature>
<proteinExistence type="predicted"/>
<feature type="region of interest" description="Disordered" evidence="1">
    <location>
        <begin position="1"/>
        <end position="30"/>
    </location>
</feature>
<dbReference type="EMBL" id="FRFD01000009">
    <property type="protein sequence ID" value="SHO51201.1"/>
    <property type="molecule type" value="Genomic_DNA"/>
</dbReference>
<accession>A0A1M7YF41</accession>
<protein>
    <submittedName>
        <fullName evidence="2">Uncharacterized protein</fullName>
    </submittedName>
</protein>
<sequence>MPNYYYANKGNDNKKANSMNEGNHNTDYSFADKKGERVEKSSKDLVIDGNSVYEIDPDCYERVKQNRLNARGDWSRR</sequence>
<reference evidence="2 3" key="1">
    <citation type="submission" date="2016-12" db="EMBL/GenBank/DDBJ databases">
        <authorList>
            <person name="Song W.-J."/>
            <person name="Kurnit D.M."/>
        </authorList>
    </citation>
    <scope>NUCLEOTIDE SEQUENCE [LARGE SCALE GENOMIC DNA]</scope>
    <source>
        <strain evidence="2 3">DSM 12503</strain>
    </source>
</reference>
<dbReference type="RefSeq" id="WP_073589723.1">
    <property type="nucleotide sequence ID" value="NZ_FRFD01000009.1"/>
</dbReference>
<evidence type="ECO:0000313" key="2">
    <source>
        <dbReference type="EMBL" id="SHO51201.1"/>
    </source>
</evidence>
<dbReference type="Proteomes" id="UP000184612">
    <property type="component" value="Unassembled WGS sequence"/>
</dbReference>
<evidence type="ECO:0000313" key="3">
    <source>
        <dbReference type="Proteomes" id="UP000184612"/>
    </source>
</evidence>
<keyword evidence="3" id="KW-1185">Reference proteome</keyword>
<organism evidence="2 3">
    <name type="scientific">Anaerocolumna xylanovorans DSM 12503</name>
    <dbReference type="NCBI Taxonomy" id="1121345"/>
    <lineage>
        <taxon>Bacteria</taxon>
        <taxon>Bacillati</taxon>
        <taxon>Bacillota</taxon>
        <taxon>Clostridia</taxon>
        <taxon>Lachnospirales</taxon>
        <taxon>Lachnospiraceae</taxon>
        <taxon>Anaerocolumna</taxon>
    </lineage>
</organism>
<gene>
    <name evidence="2" type="ORF">SAMN02745217_03061</name>
</gene>
<name>A0A1M7YF41_9FIRM</name>